<dbReference type="InterPro" id="IPR001054">
    <property type="entry name" value="A/G_cyclase"/>
</dbReference>
<evidence type="ECO:0000256" key="7">
    <source>
        <dbReference type="ARBA" id="ARBA00023136"/>
    </source>
</evidence>
<proteinExistence type="predicted"/>
<evidence type="ECO:0000313" key="13">
    <source>
        <dbReference type="Proteomes" id="UP000245680"/>
    </source>
</evidence>
<gene>
    <name evidence="12" type="ORF">DKT77_11750</name>
</gene>
<dbReference type="GO" id="GO:0035556">
    <property type="term" value="P:intracellular signal transduction"/>
    <property type="evidence" value="ECO:0007669"/>
    <property type="project" value="InterPro"/>
</dbReference>
<keyword evidence="7" id="KW-0472">Membrane</keyword>
<dbReference type="SUPFAM" id="SSF55073">
    <property type="entry name" value="Nucleotide cyclase"/>
    <property type="match status" value="1"/>
</dbReference>
<dbReference type="PANTHER" id="PTHR11920">
    <property type="entry name" value="GUANYLYL CYCLASE"/>
    <property type="match status" value="1"/>
</dbReference>
<dbReference type="EC" id="4.6.1.2" evidence="2"/>
<name>A0A2V2LB00_9RHOB</name>
<comment type="subcellular location">
    <subcellularLocation>
        <location evidence="1">Membrane</location>
        <topology evidence="1">Single-pass type I membrane protein</topology>
    </subcellularLocation>
</comment>
<dbReference type="Pfam" id="PF07701">
    <property type="entry name" value="HNOBA"/>
    <property type="match status" value="1"/>
</dbReference>
<evidence type="ECO:0000256" key="9">
    <source>
        <dbReference type="ARBA" id="ARBA00023293"/>
    </source>
</evidence>
<evidence type="ECO:0000256" key="8">
    <source>
        <dbReference type="ARBA" id="ARBA00023239"/>
    </source>
</evidence>
<dbReference type="OrthoDB" id="315417at2"/>
<comment type="caution">
    <text evidence="12">The sequence shown here is derived from an EMBL/GenBank/DDBJ whole genome shotgun (WGS) entry which is preliminary data.</text>
</comment>
<dbReference type="InterPro" id="IPR011645">
    <property type="entry name" value="HNOB_dom_associated"/>
</dbReference>
<dbReference type="GO" id="GO:0000166">
    <property type="term" value="F:nucleotide binding"/>
    <property type="evidence" value="ECO:0007669"/>
    <property type="project" value="UniProtKB-KW"/>
</dbReference>
<dbReference type="AlphaFoldDB" id="A0A2V2LB00"/>
<keyword evidence="5" id="KW-0547">Nucleotide-binding</keyword>
<keyword evidence="6" id="KW-1133">Transmembrane helix</keyword>
<dbReference type="Proteomes" id="UP000245680">
    <property type="component" value="Unassembled WGS sequence"/>
</dbReference>
<evidence type="ECO:0000256" key="6">
    <source>
        <dbReference type="ARBA" id="ARBA00022989"/>
    </source>
</evidence>
<dbReference type="GO" id="GO:0016020">
    <property type="term" value="C:membrane"/>
    <property type="evidence" value="ECO:0007669"/>
    <property type="project" value="UniProtKB-SubCell"/>
</dbReference>
<keyword evidence="9" id="KW-0141">cGMP biosynthesis</keyword>
<keyword evidence="3" id="KW-0812">Transmembrane</keyword>
<organism evidence="12 13">
    <name type="scientific">Meridianimarinicoccus roseus</name>
    <dbReference type="NCBI Taxonomy" id="2072018"/>
    <lineage>
        <taxon>Bacteria</taxon>
        <taxon>Pseudomonadati</taxon>
        <taxon>Pseudomonadota</taxon>
        <taxon>Alphaproteobacteria</taxon>
        <taxon>Rhodobacterales</taxon>
        <taxon>Paracoccaceae</taxon>
        <taxon>Meridianimarinicoccus</taxon>
    </lineage>
</organism>
<dbReference type="InterPro" id="IPR050401">
    <property type="entry name" value="Cyclic_nucleotide_synthase"/>
</dbReference>
<dbReference type="RefSeq" id="WP_109811900.1">
    <property type="nucleotide sequence ID" value="NZ_QGKU01000037.1"/>
</dbReference>
<dbReference type="GO" id="GO:0004016">
    <property type="term" value="F:adenylate cyclase activity"/>
    <property type="evidence" value="ECO:0007669"/>
    <property type="project" value="UniProtKB-ARBA"/>
</dbReference>
<dbReference type="Pfam" id="PF00211">
    <property type="entry name" value="Guanylate_cyc"/>
    <property type="match status" value="1"/>
</dbReference>
<evidence type="ECO:0000256" key="1">
    <source>
        <dbReference type="ARBA" id="ARBA00004479"/>
    </source>
</evidence>
<evidence type="ECO:0000256" key="10">
    <source>
        <dbReference type="SAM" id="Coils"/>
    </source>
</evidence>
<dbReference type="GO" id="GO:0004383">
    <property type="term" value="F:guanylate cyclase activity"/>
    <property type="evidence" value="ECO:0007669"/>
    <property type="project" value="UniProtKB-EC"/>
</dbReference>
<evidence type="ECO:0000256" key="3">
    <source>
        <dbReference type="ARBA" id="ARBA00022692"/>
    </source>
</evidence>
<evidence type="ECO:0000256" key="4">
    <source>
        <dbReference type="ARBA" id="ARBA00022729"/>
    </source>
</evidence>
<keyword evidence="13" id="KW-1185">Reference proteome</keyword>
<reference evidence="12 13" key="1">
    <citation type="submission" date="2018-05" db="EMBL/GenBank/DDBJ databases">
        <title>Rhodobacteraceae gen. nov., sp. nov. isolated from sea water.</title>
        <authorList>
            <person name="Ren Y."/>
        </authorList>
    </citation>
    <scope>NUCLEOTIDE SEQUENCE [LARGE SCALE GENOMIC DNA]</scope>
    <source>
        <strain evidence="12 13">TG-679</strain>
    </source>
</reference>
<dbReference type="CDD" id="cd07302">
    <property type="entry name" value="CHD"/>
    <property type="match status" value="1"/>
</dbReference>
<dbReference type="PROSITE" id="PS50125">
    <property type="entry name" value="GUANYLATE_CYCLASE_2"/>
    <property type="match status" value="1"/>
</dbReference>
<evidence type="ECO:0000313" key="12">
    <source>
        <dbReference type="EMBL" id="PWR02435.1"/>
    </source>
</evidence>
<feature type="coiled-coil region" evidence="10">
    <location>
        <begin position="20"/>
        <end position="89"/>
    </location>
</feature>
<accession>A0A2V2LB00</accession>
<dbReference type="InterPro" id="IPR029787">
    <property type="entry name" value="Nucleotide_cyclase"/>
</dbReference>
<dbReference type="PANTHER" id="PTHR11920:SF335">
    <property type="entry name" value="GUANYLATE CYCLASE"/>
    <property type="match status" value="1"/>
</dbReference>
<feature type="domain" description="Guanylate cyclase" evidence="11">
    <location>
        <begin position="114"/>
        <end position="245"/>
    </location>
</feature>
<protein>
    <recommendedName>
        <fullName evidence="2">guanylate cyclase</fullName>
        <ecNumber evidence="2">4.6.1.2</ecNumber>
    </recommendedName>
</protein>
<keyword evidence="8" id="KW-0456">Lyase</keyword>
<sequence length="290" mass="32059">MQRDTDRSGPPSGEDPAREIRLLEKRLRKANLRRAELEHLMDASHAFQRNIINEIEAARAEVERKSRELEALNASLQKEKARTDQLLRSIMPEGVAEELKTTGRVAPRRVDSATVMFADFVSFSESTERLDPVVLVGMLDHYYSAFDQIISRHGVEKVKTIGDAYMCVAGAQDDEQGHARRMLSAAREILMFVRDSRANPSRTSTSAWDIRIGLNSGPLSSGVVGHERLSYDIWGNTVNTAARVVKASAVNTITLSESTRAAVGDDPALRSLGRVEAKGIGNVAIFRFAI</sequence>
<dbReference type="SMART" id="SM00044">
    <property type="entry name" value="CYCc"/>
    <property type="match status" value="1"/>
</dbReference>
<dbReference type="EMBL" id="QGKU01000037">
    <property type="protein sequence ID" value="PWR02435.1"/>
    <property type="molecule type" value="Genomic_DNA"/>
</dbReference>
<keyword evidence="4" id="KW-0732">Signal</keyword>
<evidence type="ECO:0000259" key="11">
    <source>
        <dbReference type="PROSITE" id="PS50125"/>
    </source>
</evidence>
<dbReference type="Gene3D" id="3.30.70.1230">
    <property type="entry name" value="Nucleotide cyclase"/>
    <property type="match status" value="1"/>
</dbReference>
<dbReference type="Gene3D" id="6.10.250.780">
    <property type="match status" value="1"/>
</dbReference>
<evidence type="ECO:0000256" key="5">
    <source>
        <dbReference type="ARBA" id="ARBA00022741"/>
    </source>
</evidence>
<evidence type="ECO:0000256" key="2">
    <source>
        <dbReference type="ARBA" id="ARBA00012202"/>
    </source>
</evidence>
<keyword evidence="10" id="KW-0175">Coiled coil</keyword>